<reference evidence="1" key="1">
    <citation type="submission" date="2014-09" db="EMBL/GenBank/DDBJ databases">
        <authorList>
            <person name="Magalhaes I.L.F."/>
            <person name="Oliveira U."/>
            <person name="Santos F.R."/>
            <person name="Vidigal T.H.D.A."/>
            <person name="Brescovit A.D."/>
            <person name="Santos A.J."/>
        </authorList>
    </citation>
    <scope>NUCLEOTIDE SEQUENCE</scope>
    <source>
        <tissue evidence="1">Shoot tissue taken approximately 20 cm above the soil surface</tissue>
    </source>
</reference>
<accession>A0A0A9D8R3</accession>
<protein>
    <submittedName>
        <fullName evidence="1">Uncharacterized protein</fullName>
    </submittedName>
</protein>
<organism evidence="1">
    <name type="scientific">Arundo donax</name>
    <name type="common">Giant reed</name>
    <name type="synonym">Donax arundinaceus</name>
    <dbReference type="NCBI Taxonomy" id="35708"/>
    <lineage>
        <taxon>Eukaryota</taxon>
        <taxon>Viridiplantae</taxon>
        <taxon>Streptophyta</taxon>
        <taxon>Embryophyta</taxon>
        <taxon>Tracheophyta</taxon>
        <taxon>Spermatophyta</taxon>
        <taxon>Magnoliopsida</taxon>
        <taxon>Liliopsida</taxon>
        <taxon>Poales</taxon>
        <taxon>Poaceae</taxon>
        <taxon>PACMAD clade</taxon>
        <taxon>Arundinoideae</taxon>
        <taxon>Arundineae</taxon>
        <taxon>Arundo</taxon>
    </lineage>
</organism>
<proteinExistence type="predicted"/>
<dbReference type="AlphaFoldDB" id="A0A0A9D8R3"/>
<evidence type="ECO:0000313" key="1">
    <source>
        <dbReference type="EMBL" id="JAD83073.1"/>
    </source>
</evidence>
<dbReference type="EMBL" id="GBRH01214822">
    <property type="protein sequence ID" value="JAD83073.1"/>
    <property type="molecule type" value="Transcribed_RNA"/>
</dbReference>
<sequence>MPSNSKSYTVRRITKFRHSILDHTKHYKNKAPSCH</sequence>
<reference evidence="1" key="2">
    <citation type="journal article" date="2015" name="Data Brief">
        <title>Shoot transcriptome of the giant reed, Arundo donax.</title>
        <authorList>
            <person name="Barrero R.A."/>
            <person name="Guerrero F.D."/>
            <person name="Moolhuijzen P."/>
            <person name="Goolsby J.A."/>
            <person name="Tidwell J."/>
            <person name="Bellgard S.E."/>
            <person name="Bellgard M.I."/>
        </authorList>
    </citation>
    <scope>NUCLEOTIDE SEQUENCE</scope>
    <source>
        <tissue evidence="1">Shoot tissue taken approximately 20 cm above the soil surface</tissue>
    </source>
</reference>
<name>A0A0A9D8R3_ARUDO</name>